<dbReference type="Pfam" id="PF12141">
    <property type="entry name" value="BMT"/>
    <property type="match status" value="1"/>
</dbReference>
<name>A0AAU9JHI8_9CILI</name>
<gene>
    <name evidence="3" type="ORF">BSTOLATCC_MIC26184</name>
</gene>
<dbReference type="SUPFAM" id="SSF57184">
    <property type="entry name" value="Growth factor receptor domain"/>
    <property type="match status" value="1"/>
</dbReference>
<accession>A0AAU9JHI8</accession>
<dbReference type="AlphaFoldDB" id="A0AAU9JHI8"/>
<evidence type="ECO:0000313" key="3">
    <source>
        <dbReference type="EMBL" id="CAG9320262.1"/>
    </source>
</evidence>
<dbReference type="InterPro" id="IPR021988">
    <property type="entry name" value="BMT1"/>
</dbReference>
<protein>
    <recommendedName>
        <fullName evidence="5">TNFR-Cys domain-containing protein</fullName>
    </recommendedName>
</protein>
<dbReference type="Gene3D" id="2.10.220.10">
    <property type="entry name" value="Hormone Receptor, Insulin-like Growth Factor Receptor 1, Chain A, domain 2"/>
    <property type="match status" value="1"/>
</dbReference>
<keyword evidence="4" id="KW-1185">Reference proteome</keyword>
<organism evidence="3 4">
    <name type="scientific">Blepharisma stoltei</name>
    <dbReference type="NCBI Taxonomy" id="1481888"/>
    <lineage>
        <taxon>Eukaryota</taxon>
        <taxon>Sar</taxon>
        <taxon>Alveolata</taxon>
        <taxon>Ciliophora</taxon>
        <taxon>Postciliodesmatophora</taxon>
        <taxon>Heterotrichea</taxon>
        <taxon>Heterotrichida</taxon>
        <taxon>Blepharismidae</taxon>
        <taxon>Blepharisma</taxon>
    </lineage>
</organism>
<evidence type="ECO:0000256" key="1">
    <source>
        <dbReference type="ARBA" id="ARBA00009486"/>
    </source>
</evidence>
<feature type="chain" id="PRO_5043605730" description="TNFR-Cys domain-containing protein" evidence="2">
    <location>
        <begin position="22"/>
        <end position="656"/>
    </location>
</feature>
<comment type="caution">
    <text evidence="3">The sequence shown here is derived from an EMBL/GenBank/DDBJ whole genome shotgun (WGS) entry which is preliminary data.</text>
</comment>
<dbReference type="Proteomes" id="UP001162131">
    <property type="component" value="Unassembled WGS sequence"/>
</dbReference>
<dbReference type="EMBL" id="CAJZBQ010000025">
    <property type="protein sequence ID" value="CAG9320262.1"/>
    <property type="molecule type" value="Genomic_DNA"/>
</dbReference>
<evidence type="ECO:0008006" key="5">
    <source>
        <dbReference type="Google" id="ProtNLM"/>
    </source>
</evidence>
<comment type="similarity">
    <text evidence="1">Belongs to the BMT family.</text>
</comment>
<reference evidence="3" key="1">
    <citation type="submission" date="2021-09" db="EMBL/GenBank/DDBJ databases">
        <authorList>
            <consortium name="AG Swart"/>
            <person name="Singh M."/>
            <person name="Singh A."/>
            <person name="Seah K."/>
            <person name="Emmerich C."/>
        </authorList>
    </citation>
    <scope>NUCLEOTIDE SEQUENCE</scope>
    <source>
        <strain evidence="3">ATCC30299</strain>
    </source>
</reference>
<evidence type="ECO:0000256" key="2">
    <source>
        <dbReference type="SAM" id="SignalP"/>
    </source>
</evidence>
<keyword evidence="2" id="KW-0732">Signal</keyword>
<evidence type="ECO:0000313" key="4">
    <source>
        <dbReference type="Proteomes" id="UP001162131"/>
    </source>
</evidence>
<proteinExistence type="inferred from homology"/>
<sequence>MKNFLKWIQLSLVCLWYVAVGEIEMRIIFECPYYDINKQLSILEQETDYDRQTKIFDAYIKRFIDGEDLFDRILSVIPTNEVERLYKYREKAIKVFQTSAVWIPERQLFLASVRVWVFEYICYIYTTFFDENWKEVKEEVMIGATKVPSLLNIPNDWSIANSGPEDGRVFRAFSDQFFIIFNMKRKEPPARPIYLYSFTTGKFNQLRIPEHDGKTVLIEKNWSPLIIDDNHLYFIYNFENFQVVDCTEEGSCTRITGSYKREPGILRGGTAFQKYKDTDYYLSLSFTHLEYIKSGWCKLYRPALSLVKANGNDEDFRLIYTSEPIDFRDRIIMYPMTKYKSQSEKVFCGSGAWLIPNSIARIDEKSDISDITFSLGDEFQLVVKVKGIYKFVGEIIADYEKGILPAETKCAERFAYDYYNQRDLISPIKGLEEKDFEKNVKSVVEVKPQCEHMNYFDQETNKCERCFNLCAKCEIYDYCTECKDPNAVPNGGYCFCKDGFYMDPVANSCKSCSQSCSICSSHDDCLKCKSPNSVVDNGSCKCLEGFIEVFNSQTKTYSCEDITKIDAEKMFGCYRSHTEIDRQEYTLFDSKLGYYISPDKNSLSMVLSGISPGNEMADQEIKYCEFDMSKEKVQKLETSIVRDGYIIELQVKATKL</sequence>
<dbReference type="InterPro" id="IPR009030">
    <property type="entry name" value="Growth_fac_rcpt_cys_sf"/>
</dbReference>
<feature type="signal peptide" evidence="2">
    <location>
        <begin position="1"/>
        <end position="21"/>
    </location>
</feature>
<dbReference type="GO" id="GO:0000030">
    <property type="term" value="F:mannosyltransferase activity"/>
    <property type="evidence" value="ECO:0007669"/>
    <property type="project" value="InterPro"/>
</dbReference>